<comment type="similarity">
    <text evidence="1">Belongs to the PrpF family.</text>
</comment>
<dbReference type="OrthoDB" id="9779763at2"/>
<dbReference type="RefSeq" id="WP_130478192.1">
    <property type="nucleotide sequence ID" value="NZ_SFCC01000014.1"/>
</dbReference>
<dbReference type="PANTHER" id="PTHR43709:SF2">
    <property type="entry name" value="DUF453 DOMAIN PROTEIN (AFU_ORTHOLOGUE AFUA_6G00360)"/>
    <property type="match status" value="1"/>
</dbReference>
<evidence type="ECO:0000313" key="3">
    <source>
        <dbReference type="EMBL" id="RZQ60979.1"/>
    </source>
</evidence>
<dbReference type="PANTHER" id="PTHR43709">
    <property type="entry name" value="ACONITATE ISOMERASE-RELATED"/>
    <property type="match status" value="1"/>
</dbReference>
<dbReference type="InterPro" id="IPR007400">
    <property type="entry name" value="PrpF-like"/>
</dbReference>
<proteinExistence type="inferred from homology"/>
<dbReference type="EMBL" id="SFCC01000014">
    <property type="protein sequence ID" value="RZQ60979.1"/>
    <property type="molecule type" value="Genomic_DNA"/>
</dbReference>
<dbReference type="Pfam" id="PF04303">
    <property type="entry name" value="PrpF"/>
    <property type="match status" value="1"/>
</dbReference>
<accession>A0A4Q7J265</accession>
<comment type="caution">
    <text evidence="3">The sequence shown here is derived from an EMBL/GenBank/DDBJ whole genome shotgun (WGS) entry which is preliminary data.</text>
</comment>
<keyword evidence="2" id="KW-0413">Isomerase</keyword>
<dbReference type="AlphaFoldDB" id="A0A4Q7J265"/>
<evidence type="ECO:0000313" key="4">
    <source>
        <dbReference type="Proteomes" id="UP000292003"/>
    </source>
</evidence>
<organism evidence="3 4">
    <name type="scientific">Amycolatopsis suaedae</name>
    <dbReference type="NCBI Taxonomy" id="2510978"/>
    <lineage>
        <taxon>Bacteria</taxon>
        <taxon>Bacillati</taxon>
        <taxon>Actinomycetota</taxon>
        <taxon>Actinomycetes</taxon>
        <taxon>Pseudonocardiales</taxon>
        <taxon>Pseudonocardiaceae</taxon>
        <taxon>Amycolatopsis</taxon>
    </lineage>
</organism>
<dbReference type="GO" id="GO:0016853">
    <property type="term" value="F:isomerase activity"/>
    <property type="evidence" value="ECO:0007669"/>
    <property type="project" value="UniProtKB-KW"/>
</dbReference>
<sequence length="376" mass="37962">MHVPATLVRGGTSKCWLFDQQHVPASLAGIEELLVNAYGADDPVQLNGVGGATPTTSKAAVVRPSHAPGIDVEYLFGQVGIGVPAVEWGSNCGNCATAIALWTVGRGLVPVTGDRTTVVLRNVNTGAVLEATVDTAGGVVHEFGDVTVPGTRSGGVAVGLTFLDPAGGTTGSLLPTGAAAERLDAGGRRARVSLLDAGAPMSLVDAGSVGRTGAESPAVLGADVPWLRAIRHAAADVMGLRPAGAAHTDAVPKVGLVGPPAGYLSSTGEPVSARDHDVTVRMLSMNAPHPAIGLTSAVGIALANLIDGSVVHRASTAAGLPRVRIGTPAGVVDVACADTEGGYPRRVTVRRAARVICEARILVPDPRRRTLAHSPG</sequence>
<name>A0A4Q7J265_9PSEU</name>
<protein>
    <submittedName>
        <fullName evidence="3">PrpF, AcnD-accessory</fullName>
    </submittedName>
</protein>
<reference evidence="3 4" key="1">
    <citation type="submission" date="2019-02" db="EMBL/GenBank/DDBJ databases">
        <title>Draft genome sequence of Amycolatopsis sp. 8-3EHSu isolated from roots of Suaeda maritima.</title>
        <authorList>
            <person name="Duangmal K."/>
            <person name="Chantavorakit T."/>
        </authorList>
    </citation>
    <scope>NUCLEOTIDE SEQUENCE [LARGE SCALE GENOMIC DNA]</scope>
    <source>
        <strain evidence="3 4">8-3EHSu</strain>
    </source>
</reference>
<dbReference type="Proteomes" id="UP000292003">
    <property type="component" value="Unassembled WGS sequence"/>
</dbReference>
<dbReference type="SUPFAM" id="SSF54506">
    <property type="entry name" value="Diaminopimelate epimerase-like"/>
    <property type="match status" value="2"/>
</dbReference>
<dbReference type="Gene3D" id="3.10.310.10">
    <property type="entry name" value="Diaminopimelate Epimerase, Chain A, domain 1"/>
    <property type="match status" value="2"/>
</dbReference>
<gene>
    <name evidence="3" type="ORF">EWH70_26205</name>
</gene>
<evidence type="ECO:0000256" key="2">
    <source>
        <dbReference type="ARBA" id="ARBA00023235"/>
    </source>
</evidence>
<keyword evidence="4" id="KW-1185">Reference proteome</keyword>
<evidence type="ECO:0000256" key="1">
    <source>
        <dbReference type="ARBA" id="ARBA00007673"/>
    </source>
</evidence>